<evidence type="ECO:0000259" key="1">
    <source>
        <dbReference type="Pfam" id="PF01636"/>
    </source>
</evidence>
<dbReference type="Pfam" id="PF01636">
    <property type="entry name" value="APH"/>
    <property type="match status" value="1"/>
</dbReference>
<evidence type="ECO:0000313" key="3">
    <source>
        <dbReference type="Proteomes" id="UP000054166"/>
    </source>
</evidence>
<dbReference type="STRING" id="765440.A0A0C3GCG1"/>
<dbReference type="PANTHER" id="PTHR21310:SF15">
    <property type="entry name" value="AMINOGLYCOSIDE PHOSPHOTRANSFERASE DOMAIN-CONTAINING PROTEIN"/>
    <property type="match status" value="1"/>
</dbReference>
<name>A0A0C3GCG1_PILCF</name>
<dbReference type="HOGENOM" id="CLU_783277_0_0_1"/>
<feature type="domain" description="Aminoglycoside phosphotransferase" evidence="1">
    <location>
        <begin position="53"/>
        <end position="198"/>
    </location>
</feature>
<dbReference type="Gene3D" id="3.90.1200.10">
    <property type="match status" value="1"/>
</dbReference>
<dbReference type="SUPFAM" id="SSF56112">
    <property type="entry name" value="Protein kinase-like (PK-like)"/>
    <property type="match status" value="1"/>
</dbReference>
<dbReference type="AlphaFoldDB" id="A0A0C3GCG1"/>
<reference evidence="2 3" key="1">
    <citation type="submission" date="2014-04" db="EMBL/GenBank/DDBJ databases">
        <authorList>
            <consortium name="DOE Joint Genome Institute"/>
            <person name="Kuo A."/>
            <person name="Tarkka M."/>
            <person name="Buscot F."/>
            <person name="Kohler A."/>
            <person name="Nagy L.G."/>
            <person name="Floudas D."/>
            <person name="Copeland A."/>
            <person name="Barry K.W."/>
            <person name="Cichocki N."/>
            <person name="Veneault-Fourrey C."/>
            <person name="LaButti K."/>
            <person name="Lindquist E.A."/>
            <person name="Lipzen A."/>
            <person name="Lundell T."/>
            <person name="Morin E."/>
            <person name="Murat C."/>
            <person name="Sun H."/>
            <person name="Tunlid A."/>
            <person name="Henrissat B."/>
            <person name="Grigoriev I.V."/>
            <person name="Hibbett D.S."/>
            <person name="Martin F."/>
            <person name="Nordberg H.P."/>
            <person name="Cantor M.N."/>
            <person name="Hua S.X."/>
        </authorList>
    </citation>
    <scope>NUCLEOTIDE SEQUENCE [LARGE SCALE GENOMIC DNA]</scope>
    <source>
        <strain evidence="2 3">F 1598</strain>
    </source>
</reference>
<accession>A0A0C3GCG1</accession>
<protein>
    <recommendedName>
        <fullName evidence="1">Aminoglycoside phosphotransferase domain-containing protein</fullName>
    </recommendedName>
</protein>
<dbReference type="PANTHER" id="PTHR21310">
    <property type="entry name" value="AMINOGLYCOSIDE PHOSPHOTRANSFERASE-RELATED-RELATED"/>
    <property type="match status" value="1"/>
</dbReference>
<evidence type="ECO:0000313" key="2">
    <source>
        <dbReference type="EMBL" id="KIM88331.1"/>
    </source>
</evidence>
<gene>
    <name evidence="2" type="ORF">PILCRDRAFT_771158</name>
</gene>
<dbReference type="InterPro" id="IPR051678">
    <property type="entry name" value="AGP_Transferase"/>
</dbReference>
<proteinExistence type="predicted"/>
<keyword evidence="3" id="KW-1185">Reference proteome</keyword>
<reference evidence="3" key="2">
    <citation type="submission" date="2015-01" db="EMBL/GenBank/DDBJ databases">
        <title>Evolutionary Origins and Diversification of the Mycorrhizal Mutualists.</title>
        <authorList>
            <consortium name="DOE Joint Genome Institute"/>
            <consortium name="Mycorrhizal Genomics Consortium"/>
            <person name="Kohler A."/>
            <person name="Kuo A."/>
            <person name="Nagy L.G."/>
            <person name="Floudas D."/>
            <person name="Copeland A."/>
            <person name="Barry K.W."/>
            <person name="Cichocki N."/>
            <person name="Veneault-Fourrey C."/>
            <person name="LaButti K."/>
            <person name="Lindquist E.A."/>
            <person name="Lipzen A."/>
            <person name="Lundell T."/>
            <person name="Morin E."/>
            <person name="Murat C."/>
            <person name="Riley R."/>
            <person name="Ohm R."/>
            <person name="Sun H."/>
            <person name="Tunlid A."/>
            <person name="Henrissat B."/>
            <person name="Grigoriev I.V."/>
            <person name="Hibbett D.S."/>
            <person name="Martin F."/>
        </authorList>
    </citation>
    <scope>NUCLEOTIDE SEQUENCE [LARGE SCALE GENOMIC DNA]</scope>
    <source>
        <strain evidence="3">F 1598</strain>
    </source>
</reference>
<dbReference type="Gene3D" id="3.30.200.20">
    <property type="entry name" value="Phosphorylase Kinase, domain 1"/>
    <property type="match status" value="1"/>
</dbReference>
<dbReference type="OrthoDB" id="2906425at2759"/>
<dbReference type="EMBL" id="KN832977">
    <property type="protein sequence ID" value="KIM88331.1"/>
    <property type="molecule type" value="Genomic_DNA"/>
</dbReference>
<sequence length="354" mass="39667">MPDTTALSVSLLANGDETDVRLERTVAAIDWNALASLACSLHAATSSRWGNQLSGGYNVVRFLHLDDANHTVVVARVPYRPDDGWTREYIEAFAPQMSSEVAVMRYVMARTSIPVPRVIHHCIEADGGGVGSPYIMMTKVDGVPLSSIWDDMEDAKREIVLRMVVDILLELASHRFDKIGTIFQRESDDATKQEWYVALTVGSPHDTSIFKDISSRTFTSAVDYWTAYANANLETIRDTNFGSDSKIYSYGHAWFMRSIIPALYDPSLDATGFPICPGDFHSQNIMIIDSDTSPRIAAVIDWELSSPHATSSFAQYPLFIVDHPAWEDGKMITHYANEMFVTKRHLMCLCERLR</sequence>
<dbReference type="InParanoid" id="A0A0C3GCG1"/>
<dbReference type="InterPro" id="IPR002575">
    <property type="entry name" value="Aminoglycoside_PTrfase"/>
</dbReference>
<dbReference type="Proteomes" id="UP000054166">
    <property type="component" value="Unassembled WGS sequence"/>
</dbReference>
<organism evidence="2 3">
    <name type="scientific">Piloderma croceum (strain F 1598)</name>
    <dbReference type="NCBI Taxonomy" id="765440"/>
    <lineage>
        <taxon>Eukaryota</taxon>
        <taxon>Fungi</taxon>
        <taxon>Dikarya</taxon>
        <taxon>Basidiomycota</taxon>
        <taxon>Agaricomycotina</taxon>
        <taxon>Agaricomycetes</taxon>
        <taxon>Agaricomycetidae</taxon>
        <taxon>Atheliales</taxon>
        <taxon>Atheliaceae</taxon>
        <taxon>Piloderma</taxon>
    </lineage>
</organism>
<dbReference type="InterPro" id="IPR011009">
    <property type="entry name" value="Kinase-like_dom_sf"/>
</dbReference>